<evidence type="ECO:0000313" key="1">
    <source>
        <dbReference type="EMBL" id="CAD7695100.1"/>
    </source>
</evidence>
<sequence>MGCVHARERGVECSGGQHCWLCRCVRRCLMGDVWSVGVVLDYVMLYDANVVMGFIRVGAAVVLRWAGDGPSGLERTLKWTWSDRVGVRSPCGAFHLGGRPKVVRR</sequence>
<gene>
    <name evidence="1" type="ORF">OSTQU699_LOCUS460</name>
</gene>
<name>A0A8S1ILH1_9CHLO</name>
<evidence type="ECO:0000313" key="2">
    <source>
        <dbReference type="Proteomes" id="UP000708148"/>
    </source>
</evidence>
<keyword evidence="2" id="KW-1185">Reference proteome</keyword>
<reference evidence="1" key="1">
    <citation type="submission" date="2020-12" db="EMBL/GenBank/DDBJ databases">
        <authorList>
            <person name="Iha C."/>
        </authorList>
    </citation>
    <scope>NUCLEOTIDE SEQUENCE</scope>
</reference>
<dbReference type="Proteomes" id="UP000708148">
    <property type="component" value="Unassembled WGS sequence"/>
</dbReference>
<protein>
    <submittedName>
        <fullName evidence="1">Uncharacterized protein</fullName>
    </submittedName>
</protein>
<dbReference type="EMBL" id="CAJHUC010000306">
    <property type="protein sequence ID" value="CAD7695100.1"/>
    <property type="molecule type" value="Genomic_DNA"/>
</dbReference>
<accession>A0A8S1ILH1</accession>
<proteinExistence type="predicted"/>
<comment type="caution">
    <text evidence="1">The sequence shown here is derived from an EMBL/GenBank/DDBJ whole genome shotgun (WGS) entry which is preliminary data.</text>
</comment>
<organism evidence="1 2">
    <name type="scientific">Ostreobium quekettii</name>
    <dbReference type="NCBI Taxonomy" id="121088"/>
    <lineage>
        <taxon>Eukaryota</taxon>
        <taxon>Viridiplantae</taxon>
        <taxon>Chlorophyta</taxon>
        <taxon>core chlorophytes</taxon>
        <taxon>Ulvophyceae</taxon>
        <taxon>TCBD clade</taxon>
        <taxon>Bryopsidales</taxon>
        <taxon>Ostreobineae</taxon>
        <taxon>Ostreobiaceae</taxon>
        <taxon>Ostreobium</taxon>
    </lineage>
</organism>
<dbReference type="AlphaFoldDB" id="A0A8S1ILH1"/>